<dbReference type="EMBL" id="BJCF01000003">
    <property type="protein sequence ID" value="GCL40739.1"/>
    <property type="molecule type" value="Genomic_DNA"/>
</dbReference>
<feature type="signal peptide" evidence="2">
    <location>
        <begin position="1"/>
        <end position="27"/>
    </location>
</feature>
<evidence type="ECO:0000256" key="1">
    <source>
        <dbReference type="SAM" id="MobiDB-lite"/>
    </source>
</evidence>
<comment type="caution">
    <text evidence="3">The sequence shown here is derived from an EMBL/GenBank/DDBJ whole genome shotgun (WGS) entry which is preliminary data.</text>
</comment>
<name>A0A480A7A0_9CYAN</name>
<keyword evidence="2" id="KW-0732">Signal</keyword>
<evidence type="ECO:0000313" key="4">
    <source>
        <dbReference type="Proteomes" id="UP000299367"/>
    </source>
</evidence>
<feature type="chain" id="PRO_5019757083" description="Secreted protein" evidence="2">
    <location>
        <begin position="28"/>
        <end position="254"/>
    </location>
</feature>
<organism evidence="3 4">
    <name type="scientific">Dolichospermum planctonicum</name>
    <dbReference type="NCBI Taxonomy" id="136072"/>
    <lineage>
        <taxon>Bacteria</taxon>
        <taxon>Bacillati</taxon>
        <taxon>Cyanobacteriota</taxon>
        <taxon>Cyanophyceae</taxon>
        <taxon>Nostocales</taxon>
        <taxon>Aphanizomenonaceae</taxon>
        <taxon>Dolichospermum</taxon>
    </lineage>
</organism>
<dbReference type="Proteomes" id="UP000299367">
    <property type="component" value="Unassembled WGS sequence"/>
</dbReference>
<feature type="region of interest" description="Disordered" evidence="1">
    <location>
        <begin position="232"/>
        <end position="254"/>
    </location>
</feature>
<dbReference type="OrthoDB" id="495451at2"/>
<dbReference type="RefSeq" id="WP_137906560.1">
    <property type="nucleotide sequence ID" value="NZ_BJCF01000003.1"/>
</dbReference>
<evidence type="ECO:0000313" key="3">
    <source>
        <dbReference type="EMBL" id="GCL40739.1"/>
    </source>
</evidence>
<dbReference type="AlphaFoldDB" id="A0A480A7A0"/>
<protein>
    <recommendedName>
        <fullName evidence="5">Secreted protein</fullName>
    </recommendedName>
</protein>
<gene>
    <name evidence="3" type="ORF">NIES80_04280</name>
</gene>
<evidence type="ECO:0008006" key="5">
    <source>
        <dbReference type="Google" id="ProtNLM"/>
    </source>
</evidence>
<sequence>MKFTVKGLIALFVTSSALLLTPMRSNAQVNMKILTQVADSCQKDVFSKKYYQQMLLNINHFLSNNNDLGHNNVLKEVCIYSRYHYSLILNKFPELASTGEILPGYPGSVAVGQLARTFSSYGVRTQLLDCIIANNISGGVCRWSKNHISQGQKYSSFVHGSYYLPYVCPSCVVAHDDVSGSREVILKAFIKWFIKLDKPQRREVISLLGDEDEAPQLRESLKNESQKAVEEYQETRARVQQQEQERRKRELLGN</sequence>
<accession>A0A480A7A0</accession>
<evidence type="ECO:0000256" key="2">
    <source>
        <dbReference type="SAM" id="SignalP"/>
    </source>
</evidence>
<reference evidence="4" key="1">
    <citation type="submission" date="2019-02" db="EMBL/GenBank/DDBJ databases">
        <title>Draft genome sequence of Dolichospermum planctonicum NIES-80.</title>
        <authorList>
            <person name="Yamaguchi H."/>
            <person name="Suzuki S."/>
            <person name="Kawachi M."/>
        </authorList>
    </citation>
    <scope>NUCLEOTIDE SEQUENCE [LARGE SCALE GENOMIC DNA]</scope>
    <source>
        <strain evidence="4">NIES-80</strain>
    </source>
</reference>
<proteinExistence type="predicted"/>